<proteinExistence type="predicted"/>
<evidence type="ECO:0008006" key="3">
    <source>
        <dbReference type="Google" id="ProtNLM"/>
    </source>
</evidence>
<dbReference type="PROSITE" id="PS51257">
    <property type="entry name" value="PROKAR_LIPOPROTEIN"/>
    <property type="match status" value="1"/>
</dbReference>
<organism evidence="1 2">
    <name type="scientific">Luteolibacter rhizosphaerae</name>
    <dbReference type="NCBI Taxonomy" id="2989719"/>
    <lineage>
        <taxon>Bacteria</taxon>
        <taxon>Pseudomonadati</taxon>
        <taxon>Verrucomicrobiota</taxon>
        <taxon>Verrucomicrobiia</taxon>
        <taxon>Verrucomicrobiales</taxon>
        <taxon>Verrucomicrobiaceae</taxon>
        <taxon>Luteolibacter</taxon>
    </lineage>
</organism>
<gene>
    <name evidence="1" type="ORF">OJ996_22060</name>
</gene>
<dbReference type="Proteomes" id="UP001165653">
    <property type="component" value="Unassembled WGS sequence"/>
</dbReference>
<accession>A0ABT3G907</accession>
<sequence length="197" mass="21523">MGFIRWRLLFRLPDSGLDGGGGLVIFFALMSCRPLFLACGLLFAGLLPASAGDDDYFEWADANGLVGVFADPEADLDTDGITNLMAYAFDLAPVNDPDAWEKLPTLAFLGDPPEPLMMFVLPAEVPRDVSYVVELVTDAGNRIEIARKDGRAPWKGSGEITRRRLENGCTEVTVQIPLDLDVPEGPKPLRLRVEFAP</sequence>
<evidence type="ECO:0000313" key="1">
    <source>
        <dbReference type="EMBL" id="MCW1916290.1"/>
    </source>
</evidence>
<protein>
    <recommendedName>
        <fullName evidence="3">DUF4124 domain-containing protein</fullName>
    </recommendedName>
</protein>
<keyword evidence="2" id="KW-1185">Reference proteome</keyword>
<evidence type="ECO:0000313" key="2">
    <source>
        <dbReference type="Proteomes" id="UP001165653"/>
    </source>
</evidence>
<name>A0ABT3G907_9BACT</name>
<reference evidence="1" key="1">
    <citation type="submission" date="2022-10" db="EMBL/GenBank/DDBJ databases">
        <title>Luteolibacter sp. GHJ8, whole genome shotgun sequencing project.</title>
        <authorList>
            <person name="Zhao G."/>
            <person name="Shen L."/>
        </authorList>
    </citation>
    <scope>NUCLEOTIDE SEQUENCE</scope>
    <source>
        <strain evidence="1">GHJ8</strain>
    </source>
</reference>
<comment type="caution">
    <text evidence="1">The sequence shown here is derived from an EMBL/GenBank/DDBJ whole genome shotgun (WGS) entry which is preliminary data.</text>
</comment>
<dbReference type="EMBL" id="JAPDDR010000014">
    <property type="protein sequence ID" value="MCW1916290.1"/>
    <property type="molecule type" value="Genomic_DNA"/>
</dbReference>